<reference evidence="3" key="2">
    <citation type="submission" date="2025-09" db="UniProtKB">
        <authorList>
            <consortium name="Ensembl"/>
        </authorList>
    </citation>
    <scope>IDENTIFICATION</scope>
</reference>
<proteinExistence type="predicted"/>
<dbReference type="InterPro" id="IPR009003">
    <property type="entry name" value="Peptidase_S1_PA"/>
</dbReference>
<keyword evidence="1" id="KW-1015">Disulfide bond</keyword>
<dbReference type="AlphaFoldDB" id="A0A3B4A6E6"/>
<protein>
    <recommendedName>
        <fullName evidence="2">Peptidase S1 domain-containing protein</fullName>
    </recommendedName>
</protein>
<keyword evidence="4" id="KW-1185">Reference proteome</keyword>
<evidence type="ECO:0000256" key="1">
    <source>
        <dbReference type="ARBA" id="ARBA00023157"/>
    </source>
</evidence>
<dbReference type="InterPro" id="IPR043504">
    <property type="entry name" value="Peptidase_S1_PA_chymotrypsin"/>
</dbReference>
<dbReference type="SUPFAM" id="SSF50494">
    <property type="entry name" value="Trypsin-like serine proteases"/>
    <property type="match status" value="1"/>
</dbReference>
<name>A0A3B4A6E6_9GOBI</name>
<dbReference type="InterPro" id="IPR018114">
    <property type="entry name" value="TRYPSIN_HIS"/>
</dbReference>
<dbReference type="GO" id="GO:0004252">
    <property type="term" value="F:serine-type endopeptidase activity"/>
    <property type="evidence" value="ECO:0007669"/>
    <property type="project" value="InterPro"/>
</dbReference>
<accession>A0A3B4A6E6</accession>
<dbReference type="InterPro" id="IPR001254">
    <property type="entry name" value="Trypsin_dom"/>
</dbReference>
<dbReference type="GO" id="GO:0006508">
    <property type="term" value="P:proteolysis"/>
    <property type="evidence" value="ECO:0007669"/>
    <property type="project" value="InterPro"/>
</dbReference>
<dbReference type="Gene3D" id="2.40.10.10">
    <property type="entry name" value="Trypsin-like serine proteases"/>
    <property type="match status" value="1"/>
</dbReference>
<dbReference type="PROSITE" id="PS00134">
    <property type="entry name" value="TRYPSIN_HIS"/>
    <property type="match status" value="1"/>
</dbReference>
<dbReference type="PANTHER" id="PTHR24276:SF98">
    <property type="entry name" value="FI18310P1-RELATED"/>
    <property type="match status" value="1"/>
</dbReference>
<sequence length="96" mass="10624">MGPPRPACLHGPCSADRIIGGTEVEPYSISYQASLRFFGQHFCGGTLIHEQWVISAAHCWRPSYPSCRPRWVWPPFRRWGSPLSRGTPSAQCPGGA</sequence>
<dbReference type="Pfam" id="PF00089">
    <property type="entry name" value="Trypsin"/>
    <property type="match status" value="1"/>
</dbReference>
<evidence type="ECO:0000313" key="3">
    <source>
        <dbReference type="Ensembl" id="ENSPMGP00000012199.1"/>
    </source>
</evidence>
<evidence type="ECO:0000259" key="2">
    <source>
        <dbReference type="Pfam" id="PF00089"/>
    </source>
</evidence>
<evidence type="ECO:0000313" key="4">
    <source>
        <dbReference type="Proteomes" id="UP000261520"/>
    </source>
</evidence>
<organism evidence="3 4">
    <name type="scientific">Periophthalmus magnuspinnatus</name>
    <dbReference type="NCBI Taxonomy" id="409849"/>
    <lineage>
        <taxon>Eukaryota</taxon>
        <taxon>Metazoa</taxon>
        <taxon>Chordata</taxon>
        <taxon>Craniata</taxon>
        <taxon>Vertebrata</taxon>
        <taxon>Euteleostomi</taxon>
        <taxon>Actinopterygii</taxon>
        <taxon>Neopterygii</taxon>
        <taxon>Teleostei</taxon>
        <taxon>Neoteleostei</taxon>
        <taxon>Acanthomorphata</taxon>
        <taxon>Gobiaria</taxon>
        <taxon>Gobiiformes</taxon>
        <taxon>Gobioidei</taxon>
        <taxon>Gobiidae</taxon>
        <taxon>Oxudercinae</taxon>
        <taxon>Periophthalmus</taxon>
    </lineage>
</organism>
<dbReference type="Proteomes" id="UP000261520">
    <property type="component" value="Unplaced"/>
</dbReference>
<dbReference type="Ensembl" id="ENSPMGT00000013015.1">
    <property type="protein sequence ID" value="ENSPMGP00000012199.1"/>
    <property type="gene ID" value="ENSPMGG00000010069.1"/>
</dbReference>
<reference evidence="3" key="1">
    <citation type="submission" date="2025-08" db="UniProtKB">
        <authorList>
            <consortium name="Ensembl"/>
        </authorList>
    </citation>
    <scope>IDENTIFICATION</scope>
</reference>
<feature type="domain" description="Peptidase S1" evidence="2">
    <location>
        <begin position="18"/>
        <end position="61"/>
    </location>
</feature>
<dbReference type="InterPro" id="IPR050430">
    <property type="entry name" value="Peptidase_S1"/>
</dbReference>
<dbReference type="PANTHER" id="PTHR24276">
    <property type="entry name" value="POLYSERASE-RELATED"/>
    <property type="match status" value="1"/>
</dbReference>